<proteinExistence type="predicted"/>
<dbReference type="EMBL" id="AZFF01000023">
    <property type="protein sequence ID" value="KRL53138.1"/>
    <property type="molecule type" value="Genomic_DNA"/>
</dbReference>
<organism evidence="2 3">
    <name type="scientific">Furfurilactobacillus rossiae DSM 15814</name>
    <dbReference type="NCBI Taxonomy" id="1114972"/>
    <lineage>
        <taxon>Bacteria</taxon>
        <taxon>Bacillati</taxon>
        <taxon>Bacillota</taxon>
        <taxon>Bacilli</taxon>
        <taxon>Lactobacillales</taxon>
        <taxon>Lactobacillaceae</taxon>
        <taxon>Furfurilactobacillus</taxon>
    </lineage>
</organism>
<keyword evidence="1" id="KW-1133">Transmembrane helix</keyword>
<gene>
    <name evidence="2" type="ORF">FD35_GL001379</name>
</gene>
<dbReference type="PATRIC" id="fig|1114972.6.peg.1398"/>
<reference evidence="2 3" key="1">
    <citation type="journal article" date="2015" name="Genome Announc.">
        <title>Expanding the biotechnology potential of lactobacilli through comparative genomics of 213 strains and associated genera.</title>
        <authorList>
            <person name="Sun Z."/>
            <person name="Harris H.M."/>
            <person name="McCann A."/>
            <person name="Guo C."/>
            <person name="Argimon S."/>
            <person name="Zhang W."/>
            <person name="Yang X."/>
            <person name="Jeffery I.B."/>
            <person name="Cooney J.C."/>
            <person name="Kagawa T.F."/>
            <person name="Liu W."/>
            <person name="Song Y."/>
            <person name="Salvetti E."/>
            <person name="Wrobel A."/>
            <person name="Rasinkangas P."/>
            <person name="Parkhill J."/>
            <person name="Rea M.C."/>
            <person name="O'Sullivan O."/>
            <person name="Ritari J."/>
            <person name="Douillard F.P."/>
            <person name="Paul Ross R."/>
            <person name="Yang R."/>
            <person name="Briner A.E."/>
            <person name="Felis G.E."/>
            <person name="de Vos W.M."/>
            <person name="Barrangou R."/>
            <person name="Klaenhammer T.R."/>
            <person name="Caufield P.W."/>
            <person name="Cui Y."/>
            <person name="Zhang H."/>
            <person name="O'Toole P.W."/>
        </authorList>
    </citation>
    <scope>NUCLEOTIDE SEQUENCE [LARGE SCALE GENOMIC DNA]</scope>
    <source>
        <strain evidence="2 3">DSM 15814</strain>
    </source>
</reference>
<dbReference type="Pfam" id="PF11877">
    <property type="entry name" value="DUF3397"/>
    <property type="match status" value="1"/>
</dbReference>
<feature type="transmembrane region" description="Helical" evidence="1">
    <location>
        <begin position="39"/>
        <end position="57"/>
    </location>
</feature>
<dbReference type="STRING" id="1114972.FD35_GL001379"/>
<dbReference type="Proteomes" id="UP000051999">
    <property type="component" value="Unassembled WGS sequence"/>
</dbReference>
<sequence length="120" mass="14012">MGWTNQLLIQILTLILLYIILSVLRMISKNNWPTWIHPLDVLLPVLIVMSAIVLSAVSVRPLFIWAVTLWLVIGVGVVWRTFRGRQLVRYRTFLLIYWRVSDLVWLVIYILAIIGAIIHH</sequence>
<keyword evidence="3" id="KW-1185">Reference proteome</keyword>
<feature type="transmembrane region" description="Helical" evidence="1">
    <location>
        <begin position="94"/>
        <end position="118"/>
    </location>
</feature>
<feature type="transmembrane region" description="Helical" evidence="1">
    <location>
        <begin position="63"/>
        <end position="82"/>
    </location>
</feature>
<keyword evidence="1" id="KW-0472">Membrane</keyword>
<name>A0A0R1RFT6_9LACO</name>
<evidence type="ECO:0008006" key="4">
    <source>
        <dbReference type="Google" id="ProtNLM"/>
    </source>
</evidence>
<evidence type="ECO:0000256" key="1">
    <source>
        <dbReference type="SAM" id="Phobius"/>
    </source>
</evidence>
<accession>A0A0R1RFT6</accession>
<protein>
    <recommendedName>
        <fullName evidence="4">Integral membrane protein</fullName>
    </recommendedName>
</protein>
<dbReference type="InterPro" id="IPR024515">
    <property type="entry name" value="DUF3397"/>
</dbReference>
<comment type="caution">
    <text evidence="2">The sequence shown here is derived from an EMBL/GenBank/DDBJ whole genome shotgun (WGS) entry which is preliminary data.</text>
</comment>
<keyword evidence="1" id="KW-0812">Transmembrane</keyword>
<evidence type="ECO:0000313" key="3">
    <source>
        <dbReference type="Proteomes" id="UP000051999"/>
    </source>
</evidence>
<evidence type="ECO:0000313" key="2">
    <source>
        <dbReference type="EMBL" id="KRL53138.1"/>
    </source>
</evidence>
<feature type="transmembrane region" description="Helical" evidence="1">
    <location>
        <begin position="6"/>
        <end position="27"/>
    </location>
</feature>
<dbReference type="AlphaFoldDB" id="A0A0R1RFT6"/>
<dbReference type="RefSeq" id="WP_017262805.1">
    <property type="nucleotide sequence ID" value="NZ_AUAW01000006.1"/>
</dbReference>